<evidence type="ECO:0000313" key="2">
    <source>
        <dbReference type="EMBL" id="KCW69945.1"/>
    </source>
</evidence>
<dbReference type="EMBL" id="KK198758">
    <property type="protein sequence ID" value="KCW69945.1"/>
    <property type="molecule type" value="Genomic_DNA"/>
</dbReference>
<dbReference type="AlphaFoldDB" id="A0A059BWE8"/>
<dbReference type="InParanoid" id="A0A059BWE8"/>
<gene>
    <name evidence="2" type="ORF">EUGRSUZ_F03263</name>
</gene>
<dbReference type="SUPFAM" id="SSF141562">
    <property type="entry name" value="At5g01610-like"/>
    <property type="match status" value="1"/>
</dbReference>
<organism evidence="2">
    <name type="scientific">Eucalyptus grandis</name>
    <name type="common">Flooded gum</name>
    <dbReference type="NCBI Taxonomy" id="71139"/>
    <lineage>
        <taxon>Eukaryota</taxon>
        <taxon>Viridiplantae</taxon>
        <taxon>Streptophyta</taxon>
        <taxon>Embryophyta</taxon>
        <taxon>Tracheophyta</taxon>
        <taxon>Spermatophyta</taxon>
        <taxon>Magnoliopsida</taxon>
        <taxon>eudicotyledons</taxon>
        <taxon>Gunneridae</taxon>
        <taxon>Pentapetalae</taxon>
        <taxon>rosids</taxon>
        <taxon>malvids</taxon>
        <taxon>Myrtales</taxon>
        <taxon>Myrtaceae</taxon>
        <taxon>Myrtoideae</taxon>
        <taxon>Eucalypteae</taxon>
        <taxon>Eucalyptus</taxon>
    </lineage>
</organism>
<feature type="compositionally biased region" description="Low complexity" evidence="1">
    <location>
        <begin position="16"/>
        <end position="28"/>
    </location>
</feature>
<evidence type="ECO:0000256" key="1">
    <source>
        <dbReference type="SAM" id="MobiDB-lite"/>
    </source>
</evidence>
<dbReference type="InterPro" id="IPR036758">
    <property type="entry name" value="At5g01610-like"/>
</dbReference>
<sequence>MAKKHSSGSSLSLRTARAPGRAFAPPGIDRGGIRGEDRGYMWIHLGKRIDRTFRKRIRKLKGVKARNPMIWTSCGEIVVGDPTTGKIRFKAIGGLAGID</sequence>
<dbReference type="STRING" id="71139.A0A059BWE8"/>
<name>A0A059BWE8_EUCGR</name>
<accession>A0A059BWE8</accession>
<reference evidence="2" key="1">
    <citation type="submission" date="2013-07" db="EMBL/GenBank/DDBJ databases">
        <title>The genome of Eucalyptus grandis.</title>
        <authorList>
            <person name="Schmutz J."/>
            <person name="Hayes R."/>
            <person name="Myburg A."/>
            <person name="Tuskan G."/>
            <person name="Grattapaglia D."/>
            <person name="Rokhsar D.S."/>
        </authorList>
    </citation>
    <scope>NUCLEOTIDE SEQUENCE</scope>
    <source>
        <tissue evidence="2">Leaf extractions</tissue>
    </source>
</reference>
<proteinExistence type="predicted"/>
<feature type="region of interest" description="Disordered" evidence="1">
    <location>
        <begin position="1"/>
        <end position="30"/>
    </location>
</feature>
<protein>
    <submittedName>
        <fullName evidence="2">Uncharacterized protein</fullName>
    </submittedName>
</protein>
<dbReference type="Gramene" id="KCW69945">
    <property type="protein sequence ID" value="KCW69945"/>
    <property type="gene ID" value="EUGRSUZ_F03263"/>
</dbReference>